<feature type="domain" description="Integrase catalytic" evidence="2">
    <location>
        <begin position="1"/>
        <end position="105"/>
    </location>
</feature>
<dbReference type="PROSITE" id="PS50994">
    <property type="entry name" value="INTEGRASE"/>
    <property type="match status" value="1"/>
</dbReference>
<dbReference type="InterPro" id="IPR012337">
    <property type="entry name" value="RNaseH-like_sf"/>
</dbReference>
<comment type="caution">
    <text evidence="3">The sequence shown here is derived from an EMBL/GenBank/DDBJ whole genome shotgun (WGS) entry which is preliminary data.</text>
</comment>
<gene>
    <name evidence="3" type="ORF">CCAP1982_LOCUS10189</name>
</gene>
<dbReference type="GO" id="GO:0015074">
    <property type="term" value="P:DNA integration"/>
    <property type="evidence" value="ECO:0007669"/>
    <property type="project" value="InterPro"/>
</dbReference>
<evidence type="ECO:0000259" key="2">
    <source>
        <dbReference type="PROSITE" id="PS50994"/>
    </source>
</evidence>
<accession>A0A811URC1</accession>
<dbReference type="GO" id="GO:0005694">
    <property type="term" value="C:chromosome"/>
    <property type="evidence" value="ECO:0007669"/>
    <property type="project" value="UniProtKB-ARBA"/>
</dbReference>
<proteinExistence type="predicted"/>
<dbReference type="SUPFAM" id="SSF54160">
    <property type="entry name" value="Chromo domain-like"/>
    <property type="match status" value="1"/>
</dbReference>
<sequence>MAKILNSTSRIPKNLQTDDGKEFYNANFKRLLQTKNINHYSTFSSLKASIIERFNRTLKGMMWKEFSFRGTHKWIDIYKDLINDYNNTIHSTIRMTPNDVNSSNEQHLLDTVYSNLKVFRRPKFKINDEVRISKYKHVFEKGYTPNWTTEVFKIKSIKNTNPTTYILEDYQGNTIEGGFYEYELIKTKLPQVYLVEKVLRRRNNRVYVKWLGFSSEHNSWVNVNDIN</sequence>
<dbReference type="SUPFAM" id="SSF53098">
    <property type="entry name" value="Ribonuclease H-like"/>
    <property type="match status" value="1"/>
</dbReference>
<evidence type="ECO:0000313" key="4">
    <source>
        <dbReference type="Proteomes" id="UP000606786"/>
    </source>
</evidence>
<dbReference type="GO" id="GO:0003676">
    <property type="term" value="F:nucleic acid binding"/>
    <property type="evidence" value="ECO:0007669"/>
    <property type="project" value="InterPro"/>
</dbReference>
<name>A0A811URC1_CERCA</name>
<dbReference type="PROSITE" id="PS50013">
    <property type="entry name" value="CHROMO_2"/>
    <property type="match status" value="1"/>
</dbReference>
<organism evidence="3 4">
    <name type="scientific">Ceratitis capitata</name>
    <name type="common">Mediterranean fruit fly</name>
    <name type="synonym">Tephritis capitata</name>
    <dbReference type="NCBI Taxonomy" id="7213"/>
    <lineage>
        <taxon>Eukaryota</taxon>
        <taxon>Metazoa</taxon>
        <taxon>Ecdysozoa</taxon>
        <taxon>Arthropoda</taxon>
        <taxon>Hexapoda</taxon>
        <taxon>Insecta</taxon>
        <taxon>Pterygota</taxon>
        <taxon>Neoptera</taxon>
        <taxon>Endopterygota</taxon>
        <taxon>Diptera</taxon>
        <taxon>Brachycera</taxon>
        <taxon>Muscomorpha</taxon>
        <taxon>Tephritoidea</taxon>
        <taxon>Tephritidae</taxon>
        <taxon>Ceratitis</taxon>
        <taxon>Ceratitis</taxon>
    </lineage>
</organism>
<reference evidence="3" key="1">
    <citation type="submission" date="2020-11" db="EMBL/GenBank/DDBJ databases">
        <authorList>
            <person name="Whitehead M."/>
        </authorList>
    </citation>
    <scope>NUCLEOTIDE SEQUENCE</scope>
    <source>
        <strain evidence="3">EGII</strain>
    </source>
</reference>
<dbReference type="InterPro" id="IPR036397">
    <property type="entry name" value="RNaseH_sf"/>
</dbReference>
<keyword evidence="4" id="KW-1185">Reference proteome</keyword>
<dbReference type="InterPro" id="IPR000953">
    <property type="entry name" value="Chromo/chromo_shadow_dom"/>
</dbReference>
<dbReference type="CDD" id="cd00024">
    <property type="entry name" value="CD_CSD"/>
    <property type="match status" value="1"/>
</dbReference>
<dbReference type="AlphaFoldDB" id="A0A811URC1"/>
<dbReference type="PANTHER" id="PTHR46585:SF1">
    <property type="entry name" value="CHROMO DOMAIN-CONTAINING PROTEIN"/>
    <property type="match status" value="1"/>
</dbReference>
<evidence type="ECO:0000259" key="1">
    <source>
        <dbReference type="PROSITE" id="PS50013"/>
    </source>
</evidence>
<dbReference type="PANTHER" id="PTHR46585">
    <property type="entry name" value="INTEGRASE CORE DOMAIN CONTAINING PROTEIN"/>
    <property type="match status" value="1"/>
</dbReference>
<protein>
    <submittedName>
        <fullName evidence="3">(Mediterranean fruit fly) hypothetical protein</fullName>
    </submittedName>
</protein>
<dbReference type="EMBL" id="CAJHJT010000023">
    <property type="protein sequence ID" value="CAD7001699.1"/>
    <property type="molecule type" value="Genomic_DNA"/>
</dbReference>
<dbReference type="Gene3D" id="3.30.420.10">
    <property type="entry name" value="Ribonuclease H-like superfamily/Ribonuclease H"/>
    <property type="match status" value="1"/>
</dbReference>
<evidence type="ECO:0000313" key="3">
    <source>
        <dbReference type="EMBL" id="CAD7001699.1"/>
    </source>
</evidence>
<dbReference type="Proteomes" id="UP000606786">
    <property type="component" value="Unassembled WGS sequence"/>
</dbReference>
<dbReference type="InterPro" id="IPR016197">
    <property type="entry name" value="Chromo-like_dom_sf"/>
</dbReference>
<dbReference type="Gene3D" id="2.40.50.40">
    <property type="match status" value="1"/>
</dbReference>
<dbReference type="InterPro" id="IPR001584">
    <property type="entry name" value="Integrase_cat-core"/>
</dbReference>
<feature type="domain" description="Chromo" evidence="1">
    <location>
        <begin position="193"/>
        <end position="227"/>
    </location>
</feature>